<protein>
    <submittedName>
        <fullName evidence="1">Uncharacterized protein</fullName>
    </submittedName>
</protein>
<organism evidence="1">
    <name type="scientific">Ignisphaera aggregans</name>
    <dbReference type="NCBI Taxonomy" id="334771"/>
    <lineage>
        <taxon>Archaea</taxon>
        <taxon>Thermoproteota</taxon>
        <taxon>Thermoprotei</taxon>
        <taxon>Desulfurococcales</taxon>
        <taxon>Desulfurococcaceae</taxon>
        <taxon>Ignisphaera</taxon>
    </lineage>
</organism>
<proteinExistence type="predicted"/>
<dbReference type="EMBL" id="DTAI01000234">
    <property type="protein sequence ID" value="HGN37448.1"/>
    <property type="molecule type" value="Genomic_DNA"/>
</dbReference>
<reference evidence="1" key="1">
    <citation type="journal article" date="2020" name="mSystems">
        <title>Genome- and Community-Level Interaction Insights into Carbon Utilization and Element Cycling Functions of Hydrothermarchaeota in Hydrothermal Sediment.</title>
        <authorList>
            <person name="Zhou Z."/>
            <person name="Liu Y."/>
            <person name="Xu W."/>
            <person name="Pan J."/>
            <person name="Luo Z.H."/>
            <person name="Li M."/>
        </authorList>
    </citation>
    <scope>NUCLEOTIDE SEQUENCE [LARGE SCALE GENOMIC DNA]</scope>
    <source>
        <strain evidence="1">SpSt-618</strain>
    </source>
</reference>
<accession>A0A7J3I9L0</accession>
<comment type="caution">
    <text evidence="1">The sequence shown here is derived from an EMBL/GenBank/DDBJ whole genome shotgun (WGS) entry which is preliminary data.</text>
</comment>
<gene>
    <name evidence="1" type="ORF">ENT87_07890</name>
</gene>
<name>A0A7J3I9L0_9CREN</name>
<sequence>MIKITRGTLAVGVATTMIIVAMVATIVYAQQGLGSVAEPLRRQWSCTLNNVTKNTVVEKYRHLWRFGWFSNTAKLQHHVIVSDEYKAKIIEILKTDPDVKKLLENGYNITVIKPLIKMYVQGDGSVVLKATQASVTLCKKGEGITVVLVDIEEGRVLKILQYKVIEKS</sequence>
<evidence type="ECO:0000313" key="1">
    <source>
        <dbReference type="EMBL" id="HGN37448.1"/>
    </source>
</evidence>
<dbReference type="AlphaFoldDB" id="A0A7J3I9L0"/>